<comment type="caution">
    <text evidence="1">The sequence shown here is derived from an EMBL/GenBank/DDBJ whole genome shotgun (WGS) entry which is preliminary data.</text>
</comment>
<accession>A0AAW2D543</accession>
<gene>
    <name evidence="1" type="ORF">SO802_013048</name>
</gene>
<evidence type="ECO:0000313" key="1">
    <source>
        <dbReference type="EMBL" id="KAL0005487.1"/>
    </source>
</evidence>
<sequence>MILIYLGLDVQQEQRSLTLLIGRLFRREHNGSCGRLENLGLDLEMCIRKQLKQKESSKLYSAVLEERRVKVPSRHLPRENLRIFTSMLAS</sequence>
<protein>
    <submittedName>
        <fullName evidence="1">Uncharacterized protein</fullName>
    </submittedName>
</protein>
<name>A0AAW2D543_9ROSI</name>
<keyword evidence="2" id="KW-1185">Reference proteome</keyword>
<dbReference type="EMBL" id="JAZDWU010000004">
    <property type="protein sequence ID" value="KAL0005487.1"/>
    <property type="molecule type" value="Genomic_DNA"/>
</dbReference>
<dbReference type="AlphaFoldDB" id="A0AAW2D543"/>
<evidence type="ECO:0000313" key="2">
    <source>
        <dbReference type="Proteomes" id="UP001459277"/>
    </source>
</evidence>
<proteinExistence type="predicted"/>
<dbReference type="Proteomes" id="UP001459277">
    <property type="component" value="Unassembled WGS sequence"/>
</dbReference>
<organism evidence="1 2">
    <name type="scientific">Lithocarpus litseifolius</name>
    <dbReference type="NCBI Taxonomy" id="425828"/>
    <lineage>
        <taxon>Eukaryota</taxon>
        <taxon>Viridiplantae</taxon>
        <taxon>Streptophyta</taxon>
        <taxon>Embryophyta</taxon>
        <taxon>Tracheophyta</taxon>
        <taxon>Spermatophyta</taxon>
        <taxon>Magnoliopsida</taxon>
        <taxon>eudicotyledons</taxon>
        <taxon>Gunneridae</taxon>
        <taxon>Pentapetalae</taxon>
        <taxon>rosids</taxon>
        <taxon>fabids</taxon>
        <taxon>Fagales</taxon>
        <taxon>Fagaceae</taxon>
        <taxon>Lithocarpus</taxon>
    </lineage>
</organism>
<reference evidence="1 2" key="1">
    <citation type="submission" date="2024-01" db="EMBL/GenBank/DDBJ databases">
        <title>A telomere-to-telomere, gap-free genome of sweet tea (Lithocarpus litseifolius).</title>
        <authorList>
            <person name="Zhou J."/>
        </authorList>
    </citation>
    <scope>NUCLEOTIDE SEQUENCE [LARGE SCALE GENOMIC DNA]</scope>
    <source>
        <strain evidence="1">Zhou-2022a</strain>
        <tissue evidence="1">Leaf</tissue>
    </source>
</reference>